<dbReference type="Gene3D" id="1.20.58.220">
    <property type="entry name" value="Phosphate transport system protein phou homolog 2, domain 2"/>
    <property type="match status" value="1"/>
</dbReference>
<dbReference type="Proteomes" id="UP000027601">
    <property type="component" value="Unassembled WGS sequence"/>
</dbReference>
<protein>
    <submittedName>
        <fullName evidence="3">Phosphate transport regulator</fullName>
    </submittedName>
</protein>
<feature type="coiled-coil region" evidence="2">
    <location>
        <begin position="142"/>
        <end position="204"/>
    </location>
</feature>
<evidence type="ECO:0000256" key="1">
    <source>
        <dbReference type="ARBA" id="ARBA00008591"/>
    </source>
</evidence>
<organism evidence="3 4">
    <name type="scientific">Bacteroides graminisolvens DSM 19988 = JCM 15093</name>
    <dbReference type="NCBI Taxonomy" id="1121097"/>
    <lineage>
        <taxon>Bacteria</taxon>
        <taxon>Pseudomonadati</taxon>
        <taxon>Bacteroidota</taxon>
        <taxon>Bacteroidia</taxon>
        <taxon>Bacteroidales</taxon>
        <taxon>Bacteroidaceae</taxon>
        <taxon>Bacteroides</taxon>
    </lineage>
</organism>
<gene>
    <name evidence="3" type="ORF">JCM15093_699</name>
</gene>
<keyword evidence="2" id="KW-0175">Coiled coil</keyword>
<dbReference type="InterPro" id="IPR018445">
    <property type="entry name" value="Put_Phosphate_transp_reg"/>
</dbReference>
<proteinExistence type="inferred from homology"/>
<evidence type="ECO:0000256" key="2">
    <source>
        <dbReference type="SAM" id="Coils"/>
    </source>
</evidence>
<evidence type="ECO:0000313" key="4">
    <source>
        <dbReference type="Proteomes" id="UP000027601"/>
    </source>
</evidence>
<dbReference type="Pfam" id="PF01865">
    <property type="entry name" value="PhoU_div"/>
    <property type="match status" value="1"/>
</dbReference>
<dbReference type="InterPro" id="IPR038078">
    <property type="entry name" value="PhoU-like_sf"/>
</dbReference>
<name>A0A069CZQ7_9BACE</name>
<dbReference type="RefSeq" id="WP_024995710.1">
    <property type="nucleotide sequence ID" value="NZ_BAJS01000002.1"/>
</dbReference>
<dbReference type="STRING" id="1121097.GCA_000428125_01318"/>
<sequence length="216" mass="24569">MKINTLLSIFAPKDVKFFPMLEETAALLSQSSAYLQELFSCDDKAHREELCKLIKAEEVKGDKVTGNIIHELNNTFITPFDREDVHALADVMDDVLDVINRCAQKVQLYQPQRFPSHTVTLVEVIKKGSDELQSAVNELSNIKKTDLRLRAHCKEIKKLEEEADTVYEEAITYLFSQETNAVELIKLKEIIQELEKTVNKINSAAKVITSILVKYA</sequence>
<dbReference type="eggNOG" id="COG1392">
    <property type="taxonomic scope" value="Bacteria"/>
</dbReference>
<dbReference type="InterPro" id="IPR052912">
    <property type="entry name" value="UPF0111_domain"/>
</dbReference>
<reference evidence="3 4" key="1">
    <citation type="journal article" date="2015" name="Microbes Environ.">
        <title>Distribution and evolution of nitrogen fixation genes in the phylum bacteroidetes.</title>
        <authorList>
            <person name="Inoue J."/>
            <person name="Oshima K."/>
            <person name="Suda W."/>
            <person name="Sakamoto M."/>
            <person name="Iino T."/>
            <person name="Noda S."/>
            <person name="Hongoh Y."/>
            <person name="Hattori M."/>
            <person name="Ohkuma M."/>
        </authorList>
    </citation>
    <scope>NUCLEOTIDE SEQUENCE [LARGE SCALE GENOMIC DNA]</scope>
    <source>
        <strain evidence="3 4">JCM 15093</strain>
    </source>
</reference>
<comment type="similarity">
    <text evidence="1">Belongs to the UPF0111 family.</text>
</comment>
<accession>A0A069CZQ7</accession>
<comment type="caution">
    <text evidence="3">The sequence shown here is derived from an EMBL/GenBank/DDBJ whole genome shotgun (WGS) entry which is preliminary data.</text>
</comment>
<dbReference type="PANTHER" id="PTHR37298">
    <property type="entry name" value="UPF0111 PROTEIN YKAA"/>
    <property type="match status" value="1"/>
</dbReference>
<dbReference type="AlphaFoldDB" id="A0A069CZQ7"/>
<keyword evidence="4" id="KW-1185">Reference proteome</keyword>
<dbReference type="EMBL" id="BAJS01000002">
    <property type="protein sequence ID" value="GAK35595.1"/>
    <property type="molecule type" value="Genomic_DNA"/>
</dbReference>
<dbReference type="OrthoDB" id="9797568at2"/>
<dbReference type="PANTHER" id="PTHR37298:SF1">
    <property type="entry name" value="UPF0111 PROTEIN YKAA"/>
    <property type="match status" value="1"/>
</dbReference>
<evidence type="ECO:0000313" key="3">
    <source>
        <dbReference type="EMBL" id="GAK35595.1"/>
    </source>
</evidence>